<gene>
    <name evidence="3" type="ORF">HDF14_005058</name>
</gene>
<dbReference type="Proteomes" id="UP000535182">
    <property type="component" value="Unassembled WGS sequence"/>
</dbReference>
<evidence type="ECO:0000259" key="2">
    <source>
        <dbReference type="Pfam" id="PF13924"/>
    </source>
</evidence>
<feature type="chain" id="PRO_5040902357" description="Lipocalin-like domain-containing protein" evidence="1">
    <location>
        <begin position="21"/>
        <end position="122"/>
    </location>
</feature>
<organism evidence="3 4">
    <name type="scientific">Tunturiibacter gelidiferens</name>
    <dbReference type="NCBI Taxonomy" id="3069689"/>
    <lineage>
        <taxon>Bacteria</taxon>
        <taxon>Pseudomonadati</taxon>
        <taxon>Acidobacteriota</taxon>
        <taxon>Terriglobia</taxon>
        <taxon>Terriglobales</taxon>
        <taxon>Acidobacteriaceae</taxon>
        <taxon>Tunturiibacter</taxon>
    </lineage>
</organism>
<dbReference type="EMBL" id="JACHEB010000015">
    <property type="protein sequence ID" value="MBB5331411.1"/>
    <property type="molecule type" value="Genomic_DNA"/>
</dbReference>
<evidence type="ECO:0000313" key="4">
    <source>
        <dbReference type="Proteomes" id="UP000535182"/>
    </source>
</evidence>
<evidence type="ECO:0000313" key="3">
    <source>
        <dbReference type="EMBL" id="MBB5331411.1"/>
    </source>
</evidence>
<dbReference type="InterPro" id="IPR024311">
    <property type="entry name" value="Lipocalin-like"/>
</dbReference>
<dbReference type="AlphaFoldDB" id="A0A9X0QJ20"/>
<comment type="caution">
    <text evidence="3">The sequence shown here is derived from an EMBL/GenBank/DDBJ whole genome shotgun (WGS) entry which is preliminary data.</text>
</comment>
<proteinExistence type="predicted"/>
<evidence type="ECO:0000256" key="1">
    <source>
        <dbReference type="SAM" id="SignalP"/>
    </source>
</evidence>
<keyword evidence="1" id="KW-0732">Signal</keyword>
<keyword evidence="4" id="KW-1185">Reference proteome</keyword>
<name>A0A9X0QJ20_9BACT</name>
<accession>A0A9X0QJ20</accession>
<protein>
    <recommendedName>
        <fullName evidence="2">Lipocalin-like domain-containing protein</fullName>
    </recommendedName>
</protein>
<dbReference type="Pfam" id="PF13924">
    <property type="entry name" value="Lipocalin_5"/>
    <property type="match status" value="1"/>
</dbReference>
<feature type="signal peptide" evidence="1">
    <location>
        <begin position="1"/>
        <end position="20"/>
    </location>
</feature>
<reference evidence="3 4" key="1">
    <citation type="submission" date="2020-08" db="EMBL/GenBank/DDBJ databases">
        <title>Genomic Encyclopedia of Type Strains, Phase IV (KMG-V): Genome sequencing to study the core and pangenomes of soil and plant-associated prokaryotes.</title>
        <authorList>
            <person name="Whitman W."/>
        </authorList>
    </citation>
    <scope>NUCLEOTIDE SEQUENCE [LARGE SCALE GENOMIC DNA]</scope>
    <source>
        <strain evidence="3 4">X5P2</strain>
    </source>
</reference>
<sequence>MIRRLLFLVMLLLASLFAHAQTPSIVGTWALAGADKILPDGTRVSDFAANPHGLIIFTADGHYAVEIYRADRLKFSTGDKLKGTAEEYKDASLGMSVHFGRYPVDPAMGTISFHIDRASFPN</sequence>
<feature type="domain" description="Lipocalin-like" evidence="2">
    <location>
        <begin position="26"/>
        <end position="122"/>
    </location>
</feature>
<dbReference type="RefSeq" id="WP_260698544.1">
    <property type="nucleotide sequence ID" value="NZ_JACHEB010000015.1"/>
</dbReference>